<dbReference type="GO" id="GO:0004523">
    <property type="term" value="F:RNA-DNA hybrid ribonuclease activity"/>
    <property type="evidence" value="ECO:0007669"/>
    <property type="project" value="UniProtKB-UniRule"/>
</dbReference>
<dbReference type="EC" id="3.1.26.4" evidence="13"/>
<comment type="similarity">
    <text evidence="5 13">Belongs to the RNase HII family.</text>
</comment>
<evidence type="ECO:0000259" key="14">
    <source>
        <dbReference type="PROSITE" id="PS51975"/>
    </source>
</evidence>
<feature type="binding site" evidence="12">
    <location>
        <position position="24"/>
    </location>
    <ligand>
        <name>a divalent metal cation</name>
        <dbReference type="ChEBI" id="CHEBI:60240"/>
    </ligand>
</feature>
<dbReference type="EMBL" id="MGGZ01000009">
    <property type="protein sequence ID" value="OGM57476.1"/>
    <property type="molecule type" value="Genomic_DNA"/>
</dbReference>
<keyword evidence="8 12" id="KW-0479">Metal-binding</keyword>
<keyword evidence="10 12" id="KW-0378">Hydrolase</keyword>
<dbReference type="InterPro" id="IPR001352">
    <property type="entry name" value="RNase_HII/HIII"/>
</dbReference>
<evidence type="ECO:0000256" key="6">
    <source>
        <dbReference type="ARBA" id="ARBA00022490"/>
    </source>
</evidence>
<comment type="cofactor">
    <cofactor evidence="12">
        <name>Mn(2+)</name>
        <dbReference type="ChEBI" id="CHEBI:29035"/>
    </cofactor>
    <cofactor evidence="12">
        <name>Mg(2+)</name>
        <dbReference type="ChEBI" id="CHEBI:18420"/>
    </cofactor>
    <text evidence="12">Manganese or magnesium. Binds 1 divalent metal ion per monomer in the absence of substrate. May bind a second metal ion after substrate binding.</text>
</comment>
<keyword evidence="7 12" id="KW-0540">Nuclease</keyword>
<evidence type="ECO:0000256" key="11">
    <source>
        <dbReference type="ARBA" id="ARBA00023211"/>
    </source>
</evidence>
<evidence type="ECO:0000256" key="12">
    <source>
        <dbReference type="PROSITE-ProRule" id="PRU01319"/>
    </source>
</evidence>
<organism evidence="15 16">
    <name type="scientific">Candidatus Woesebacteria bacterium RIFCSPHIGHO2_12_FULL_46_16</name>
    <dbReference type="NCBI Taxonomy" id="1802513"/>
    <lineage>
        <taxon>Bacteria</taxon>
        <taxon>Candidatus Woeseibacteriota</taxon>
    </lineage>
</organism>
<dbReference type="AlphaFoldDB" id="A0A1F8B0F3"/>
<dbReference type="Gene3D" id="3.30.420.10">
    <property type="entry name" value="Ribonuclease H-like superfamily/Ribonuclease H"/>
    <property type="match status" value="1"/>
</dbReference>
<evidence type="ECO:0000256" key="4">
    <source>
        <dbReference type="ARBA" id="ARBA00004496"/>
    </source>
</evidence>
<dbReference type="InterPro" id="IPR012337">
    <property type="entry name" value="RNaseH-like_sf"/>
</dbReference>
<dbReference type="Pfam" id="PF01351">
    <property type="entry name" value="RNase_HII"/>
    <property type="match status" value="1"/>
</dbReference>
<dbReference type="SUPFAM" id="SSF53098">
    <property type="entry name" value="Ribonuclease H-like"/>
    <property type="match status" value="1"/>
</dbReference>
<keyword evidence="6" id="KW-0963">Cytoplasm</keyword>
<evidence type="ECO:0000256" key="10">
    <source>
        <dbReference type="ARBA" id="ARBA00022801"/>
    </source>
</evidence>
<dbReference type="InterPro" id="IPR022898">
    <property type="entry name" value="RNase_HII"/>
</dbReference>
<dbReference type="PROSITE" id="PS51975">
    <property type="entry name" value="RNASE_H_2"/>
    <property type="match status" value="1"/>
</dbReference>
<gene>
    <name evidence="15" type="ORF">A3E46_00575</name>
</gene>
<comment type="cofactor">
    <cofactor evidence="2">
        <name>Mg(2+)</name>
        <dbReference type="ChEBI" id="CHEBI:18420"/>
    </cofactor>
</comment>
<proteinExistence type="inferred from homology"/>
<evidence type="ECO:0000256" key="9">
    <source>
        <dbReference type="ARBA" id="ARBA00022759"/>
    </source>
</evidence>
<evidence type="ECO:0000256" key="2">
    <source>
        <dbReference type="ARBA" id="ARBA00001946"/>
    </source>
</evidence>
<evidence type="ECO:0000313" key="16">
    <source>
        <dbReference type="Proteomes" id="UP000178313"/>
    </source>
</evidence>
<dbReference type="InterPro" id="IPR036397">
    <property type="entry name" value="RNaseH_sf"/>
</dbReference>
<comment type="catalytic activity">
    <reaction evidence="1 12 13">
        <text>Endonucleolytic cleavage to 5'-phosphomonoester.</text>
        <dbReference type="EC" id="3.1.26.4"/>
    </reaction>
</comment>
<dbReference type="GO" id="GO:0043137">
    <property type="term" value="P:DNA replication, removal of RNA primer"/>
    <property type="evidence" value="ECO:0007669"/>
    <property type="project" value="TreeGrafter"/>
</dbReference>
<accession>A0A1F8B0F3</accession>
<comment type="function">
    <text evidence="3 13">Endonuclease that specifically degrades the RNA of RNA-DNA hybrids.</text>
</comment>
<name>A0A1F8B0F3_9BACT</name>
<dbReference type="NCBIfam" id="NF000595">
    <property type="entry name" value="PRK00015.1-3"/>
    <property type="match status" value="1"/>
</dbReference>
<evidence type="ECO:0000256" key="1">
    <source>
        <dbReference type="ARBA" id="ARBA00000077"/>
    </source>
</evidence>
<reference evidence="15 16" key="1">
    <citation type="journal article" date="2016" name="Nat. Commun.">
        <title>Thousands of microbial genomes shed light on interconnected biogeochemical processes in an aquifer system.</title>
        <authorList>
            <person name="Anantharaman K."/>
            <person name="Brown C.T."/>
            <person name="Hug L.A."/>
            <person name="Sharon I."/>
            <person name="Castelle C.J."/>
            <person name="Probst A.J."/>
            <person name="Thomas B.C."/>
            <person name="Singh A."/>
            <person name="Wilkins M.J."/>
            <person name="Karaoz U."/>
            <person name="Brodie E.L."/>
            <person name="Williams K.H."/>
            <person name="Hubbard S.S."/>
            <person name="Banfield J.F."/>
        </authorList>
    </citation>
    <scope>NUCLEOTIDE SEQUENCE [LARGE SCALE GENOMIC DNA]</scope>
</reference>
<dbReference type="Proteomes" id="UP000178313">
    <property type="component" value="Unassembled WGS sequence"/>
</dbReference>
<evidence type="ECO:0000256" key="13">
    <source>
        <dbReference type="RuleBase" id="RU003515"/>
    </source>
</evidence>
<dbReference type="STRING" id="1802513.A3E46_00575"/>
<dbReference type="InterPro" id="IPR024567">
    <property type="entry name" value="RNase_HII/HIII_dom"/>
</dbReference>
<feature type="domain" description="RNase H type-2" evidence="14">
    <location>
        <begin position="18"/>
        <end position="231"/>
    </location>
</feature>
<dbReference type="GO" id="GO:0006298">
    <property type="term" value="P:mismatch repair"/>
    <property type="evidence" value="ECO:0007669"/>
    <property type="project" value="TreeGrafter"/>
</dbReference>
<evidence type="ECO:0000313" key="15">
    <source>
        <dbReference type="EMBL" id="OGM57476.1"/>
    </source>
</evidence>
<evidence type="ECO:0000256" key="3">
    <source>
        <dbReference type="ARBA" id="ARBA00004065"/>
    </source>
</evidence>
<feature type="binding site" evidence="12">
    <location>
        <position position="25"/>
    </location>
    <ligand>
        <name>a divalent metal cation</name>
        <dbReference type="ChEBI" id="CHEBI:60240"/>
    </ligand>
</feature>
<dbReference type="GO" id="GO:0005737">
    <property type="term" value="C:cytoplasm"/>
    <property type="evidence" value="ECO:0007669"/>
    <property type="project" value="UniProtKB-SubCell"/>
</dbReference>
<dbReference type="GO" id="GO:0003723">
    <property type="term" value="F:RNA binding"/>
    <property type="evidence" value="ECO:0007669"/>
    <property type="project" value="UniProtKB-UniRule"/>
</dbReference>
<keyword evidence="11" id="KW-0464">Manganese</keyword>
<evidence type="ECO:0000256" key="5">
    <source>
        <dbReference type="ARBA" id="ARBA00007383"/>
    </source>
</evidence>
<sequence>MTLPNFRYEQKLWKKGYKFVAGVDEVGRGSFAGPVVTGCVVFSKNTGIKSKDPKIKIDDSKRLTAKQRERADDWIKKNVTSWGIGETGATLINRIGMAKATKTAFRRSISDARKRLNGKIDFLLADAFFISFVPGLPTKRRKDKKGKFRKNPKGKQMAIIDGDQKSVSIAAASIIAKVYRDNLMLRLGKKPKYKKYGWDRNKGYGTKKHQEAIKKYGITRYHRKQFVKAFV</sequence>
<protein>
    <recommendedName>
        <fullName evidence="13">Ribonuclease</fullName>
        <ecNumber evidence="13">3.1.26.4</ecNumber>
    </recommendedName>
</protein>
<keyword evidence="9 12" id="KW-0255">Endonuclease</keyword>
<dbReference type="PANTHER" id="PTHR10954:SF18">
    <property type="entry name" value="RIBONUCLEASE HII"/>
    <property type="match status" value="1"/>
</dbReference>
<comment type="caution">
    <text evidence="15">The sequence shown here is derived from an EMBL/GenBank/DDBJ whole genome shotgun (WGS) entry which is preliminary data.</text>
</comment>
<evidence type="ECO:0000256" key="7">
    <source>
        <dbReference type="ARBA" id="ARBA00022722"/>
    </source>
</evidence>
<dbReference type="CDD" id="cd07182">
    <property type="entry name" value="RNase_HII_bacteria_HII_like"/>
    <property type="match status" value="1"/>
</dbReference>
<dbReference type="GO" id="GO:0032299">
    <property type="term" value="C:ribonuclease H2 complex"/>
    <property type="evidence" value="ECO:0007669"/>
    <property type="project" value="TreeGrafter"/>
</dbReference>
<comment type="subcellular location">
    <subcellularLocation>
        <location evidence="4">Cytoplasm</location>
    </subcellularLocation>
</comment>
<feature type="binding site" evidence="12">
    <location>
        <position position="126"/>
    </location>
    <ligand>
        <name>a divalent metal cation</name>
        <dbReference type="ChEBI" id="CHEBI:60240"/>
    </ligand>
</feature>
<evidence type="ECO:0000256" key="8">
    <source>
        <dbReference type="ARBA" id="ARBA00022723"/>
    </source>
</evidence>
<dbReference type="PANTHER" id="PTHR10954">
    <property type="entry name" value="RIBONUCLEASE H2 SUBUNIT A"/>
    <property type="match status" value="1"/>
</dbReference>
<dbReference type="GO" id="GO:0046872">
    <property type="term" value="F:metal ion binding"/>
    <property type="evidence" value="ECO:0007669"/>
    <property type="project" value="UniProtKB-KW"/>
</dbReference>